<dbReference type="Proteomes" id="UP000176241">
    <property type="component" value="Unassembled WGS sequence"/>
</dbReference>
<dbReference type="EMBL" id="MHIC01000001">
    <property type="protein sequence ID" value="OGY46176.1"/>
    <property type="molecule type" value="Genomic_DNA"/>
</dbReference>
<dbReference type="SUPFAM" id="SSF55931">
    <property type="entry name" value="Glutamine synthetase/guanido kinase"/>
    <property type="match status" value="1"/>
</dbReference>
<sequence>MYFVVNFMAKSKAKSSQEKVSPGQKMTENKKKTTTAKTLKKCKSLLKKSTLGFEVEFFILNKNGQMVNEADLLLKKIEEKKRNPNSEIIPECSENIIEVGSYPSTETTSTIEALIDNLKLLLYTADEQNLMICPLATYPGKAAIKIRSNVPKYRAEEILFGKKRYRMAGSCTGFHFHHALPWGVFSQKKLALKKLINSKNKQSLVNAYNFLVAADPALTTFMQSSPFFRGRQLAKDCRLLIWRGGDVLNYPDGLYATQPKFGALPTYEHTGTDIINSINLRYDGWLKILQAGGVKESEMPKYHSVLDTNWTPIRINSHGTIEQRGMDINHLLIMTSVSVVIKSVLQAIQEDYINVECSDIAINEPFKFEKKTIYIPPDTYVINELQKLSAYKGLESEVMWYYCKRLLWLVKILEGKNVEWLLEPLEKMIKDKKTVADEIISQAKKLGYDNFKKVMPNEIAAEIAVEHSKRMFKEIVLVQKMIDENR</sequence>
<name>A0A1G1Y2X8_9BACT</name>
<protein>
    <recommendedName>
        <fullName evidence="3">Glutamate--cysteine ligase</fullName>
    </recommendedName>
</protein>
<accession>A0A1G1Y2X8</accession>
<evidence type="ECO:0000313" key="2">
    <source>
        <dbReference type="Proteomes" id="UP000176241"/>
    </source>
</evidence>
<dbReference type="InterPro" id="IPR014746">
    <property type="entry name" value="Gln_synth/guanido_kin_cat_dom"/>
</dbReference>
<dbReference type="InterPro" id="IPR006336">
    <property type="entry name" value="GCS2"/>
</dbReference>
<dbReference type="AlphaFoldDB" id="A0A1G1Y2X8"/>
<dbReference type="GO" id="GO:0042398">
    <property type="term" value="P:modified amino acid biosynthetic process"/>
    <property type="evidence" value="ECO:0007669"/>
    <property type="project" value="InterPro"/>
</dbReference>
<evidence type="ECO:0000313" key="1">
    <source>
        <dbReference type="EMBL" id="OGY46176.1"/>
    </source>
</evidence>
<dbReference type="Gene3D" id="3.30.590.20">
    <property type="match status" value="1"/>
</dbReference>
<comment type="caution">
    <text evidence="1">The sequence shown here is derived from an EMBL/GenBank/DDBJ whole genome shotgun (WGS) entry which is preliminary data.</text>
</comment>
<organism evidence="1 2">
    <name type="scientific">Candidatus Buchananbacteria bacterium RIFCSPHIGHO2_01_FULL_39_8</name>
    <dbReference type="NCBI Taxonomy" id="1797533"/>
    <lineage>
        <taxon>Bacteria</taxon>
        <taxon>Candidatus Buchananiibacteriota</taxon>
    </lineage>
</organism>
<dbReference type="GO" id="GO:0004357">
    <property type="term" value="F:glutamate-cysteine ligase activity"/>
    <property type="evidence" value="ECO:0007669"/>
    <property type="project" value="InterPro"/>
</dbReference>
<proteinExistence type="predicted"/>
<evidence type="ECO:0008006" key="3">
    <source>
        <dbReference type="Google" id="ProtNLM"/>
    </source>
</evidence>
<gene>
    <name evidence="1" type="ORF">A2731_03260</name>
</gene>
<reference evidence="1 2" key="1">
    <citation type="journal article" date="2016" name="Nat. Commun.">
        <title>Thousands of microbial genomes shed light on interconnected biogeochemical processes in an aquifer system.</title>
        <authorList>
            <person name="Anantharaman K."/>
            <person name="Brown C.T."/>
            <person name="Hug L.A."/>
            <person name="Sharon I."/>
            <person name="Castelle C.J."/>
            <person name="Probst A.J."/>
            <person name="Thomas B.C."/>
            <person name="Singh A."/>
            <person name="Wilkins M.J."/>
            <person name="Karaoz U."/>
            <person name="Brodie E.L."/>
            <person name="Williams K.H."/>
            <person name="Hubbard S.S."/>
            <person name="Banfield J.F."/>
        </authorList>
    </citation>
    <scope>NUCLEOTIDE SEQUENCE [LARGE SCALE GENOMIC DNA]</scope>
</reference>
<dbReference type="Pfam" id="PF04107">
    <property type="entry name" value="GCS2"/>
    <property type="match status" value="1"/>
</dbReference>